<dbReference type="GO" id="GO:0016757">
    <property type="term" value="F:glycosyltransferase activity"/>
    <property type="evidence" value="ECO:0007669"/>
    <property type="project" value="InterPro"/>
</dbReference>
<name>A0A7C4TW55_9BACT</name>
<gene>
    <name evidence="2" type="ORF">ENV82_04715</name>
</gene>
<sequence length="350" mass="41165">MKKIRIFSCPWHLGHQYELLKLNPYTDGQIEFYYCLNMIRKWSNSARPMPPHLNWVTHYEPGKYDLAILHIDQQCVDPTIGKSWLYNDLNRVIKDIPKIVVCHGTPLWPEQFDKNIIINGGSVFFRGELVKIKGMKELVGDNFFVVNSYTAVKEWGWGYPIIHGLDPNEWYDLPKEPMVTTMISPAGLDRYYNRDLLRAVKELLIQDYGITLYQITVDFLPNDWEEYKRFLGRCLIYFNPTYDSPMPRSRTEAMLSGCCVVTTKYHEADQFIKSGKNGFIVPDNPRVIADLINMLITQHYKEAVKIGEEGKKTAQKYFHIDRYLETWYHLIKMVLNGKKPTIRRPPWEEK</sequence>
<dbReference type="EMBL" id="DTHV01000146">
    <property type="protein sequence ID" value="HGW60712.1"/>
    <property type="molecule type" value="Genomic_DNA"/>
</dbReference>
<evidence type="ECO:0000313" key="2">
    <source>
        <dbReference type="EMBL" id="HGW60712.1"/>
    </source>
</evidence>
<accession>A0A7C4TW55</accession>
<dbReference type="Gene3D" id="3.40.50.2000">
    <property type="entry name" value="Glycogen Phosphorylase B"/>
    <property type="match status" value="1"/>
</dbReference>
<dbReference type="InterPro" id="IPR001296">
    <property type="entry name" value="Glyco_trans_1"/>
</dbReference>
<dbReference type="Pfam" id="PF00534">
    <property type="entry name" value="Glycos_transf_1"/>
    <property type="match status" value="1"/>
</dbReference>
<dbReference type="PANTHER" id="PTHR12526">
    <property type="entry name" value="GLYCOSYLTRANSFERASE"/>
    <property type="match status" value="1"/>
</dbReference>
<keyword evidence="2" id="KW-0808">Transferase</keyword>
<dbReference type="AlphaFoldDB" id="A0A7C4TW55"/>
<organism evidence="2">
    <name type="scientific">Caldisericum exile</name>
    <dbReference type="NCBI Taxonomy" id="693075"/>
    <lineage>
        <taxon>Bacteria</taxon>
        <taxon>Pseudomonadati</taxon>
        <taxon>Caldisericota/Cryosericota group</taxon>
        <taxon>Caldisericota</taxon>
        <taxon>Caldisericia</taxon>
        <taxon>Caldisericales</taxon>
        <taxon>Caldisericaceae</taxon>
        <taxon>Caldisericum</taxon>
    </lineage>
</organism>
<feature type="domain" description="Glycosyl transferase family 1" evidence="1">
    <location>
        <begin position="214"/>
        <end position="312"/>
    </location>
</feature>
<evidence type="ECO:0000259" key="1">
    <source>
        <dbReference type="Pfam" id="PF00534"/>
    </source>
</evidence>
<reference evidence="2" key="1">
    <citation type="journal article" date="2020" name="mSystems">
        <title>Genome- and Community-Level Interaction Insights into Carbon Utilization and Element Cycling Functions of Hydrothermarchaeota in Hydrothermal Sediment.</title>
        <authorList>
            <person name="Zhou Z."/>
            <person name="Liu Y."/>
            <person name="Xu W."/>
            <person name="Pan J."/>
            <person name="Luo Z.H."/>
            <person name="Li M."/>
        </authorList>
    </citation>
    <scope>NUCLEOTIDE SEQUENCE [LARGE SCALE GENOMIC DNA]</scope>
    <source>
        <strain evidence="2">SpSt-794</strain>
    </source>
</reference>
<dbReference type="SUPFAM" id="SSF53756">
    <property type="entry name" value="UDP-Glycosyltransferase/glycogen phosphorylase"/>
    <property type="match status" value="1"/>
</dbReference>
<proteinExistence type="predicted"/>
<protein>
    <submittedName>
        <fullName evidence="2">Glycosyltransferase</fullName>
    </submittedName>
</protein>
<comment type="caution">
    <text evidence="2">The sequence shown here is derived from an EMBL/GenBank/DDBJ whole genome shotgun (WGS) entry which is preliminary data.</text>
</comment>